<organism evidence="3">
    <name type="scientific">Heliothis virescens</name>
    <name type="common">Tobacco budworm moth</name>
    <dbReference type="NCBI Taxonomy" id="7102"/>
    <lineage>
        <taxon>Eukaryota</taxon>
        <taxon>Metazoa</taxon>
        <taxon>Ecdysozoa</taxon>
        <taxon>Arthropoda</taxon>
        <taxon>Hexapoda</taxon>
        <taxon>Insecta</taxon>
        <taxon>Pterygota</taxon>
        <taxon>Neoptera</taxon>
        <taxon>Endopterygota</taxon>
        <taxon>Lepidoptera</taxon>
        <taxon>Glossata</taxon>
        <taxon>Ditrysia</taxon>
        <taxon>Noctuoidea</taxon>
        <taxon>Noctuidae</taxon>
        <taxon>Heliothinae</taxon>
        <taxon>Heliothis</taxon>
    </lineage>
</organism>
<comment type="caution">
    <text evidence="3">The sequence shown here is derived from an EMBL/GenBank/DDBJ whole genome shotgun (WGS) entry which is preliminary data.</text>
</comment>
<feature type="signal peptide" evidence="2">
    <location>
        <begin position="1"/>
        <end position="19"/>
    </location>
</feature>
<feature type="region of interest" description="Disordered" evidence="1">
    <location>
        <begin position="126"/>
        <end position="150"/>
    </location>
</feature>
<keyword evidence="2" id="KW-0732">Signal</keyword>
<protein>
    <recommendedName>
        <fullName evidence="4">DUF4794 domain-containing protein</fullName>
    </recommendedName>
</protein>
<dbReference type="STRING" id="7102.A0A2A4K4H1"/>
<sequence>MALFHIIVALAIQGSFTYANVTDSEEFANSGEVKNDIPDVYYKTEGDDQVVKDFSAGHKDWIDFFLLPDAHLYPTSSVAMMTQATNSEKSVEEQLEEIKEIAQKITLAIQSEMANLLTYAINSYDKGEGEEKSEDNHLRKRRSTESPMASTQLVTRLLKHIKSNNEYQNIAIDKMMTAQEIADKYGIEFSPDTEILSDLAIAANHQAEEMNSLLQESLEMKNVSHKVETAKVEAPSTNTAQDNEGYYTFSVQFPEQPAPVNVQPAVNHHHHADSYPSYNYYYNYPETQIPPPPAQNYYSSPPVSKRPDFYDTVSYIPQEYSYCSMEPITSASTIIMPFEEILEPEPELVGEELEETVSSKVYVDRGDEPGSATVSHVMTYTVGEKSHFRTPAIERLPQQMQYCFFLM</sequence>
<gene>
    <name evidence="3" type="ORF">B5V51_2478</name>
</gene>
<evidence type="ECO:0000313" key="3">
    <source>
        <dbReference type="EMBL" id="PCG78969.1"/>
    </source>
</evidence>
<accession>A0A2A4K4H1</accession>
<proteinExistence type="predicted"/>
<evidence type="ECO:0008006" key="4">
    <source>
        <dbReference type="Google" id="ProtNLM"/>
    </source>
</evidence>
<reference evidence="3" key="1">
    <citation type="submission" date="2017-09" db="EMBL/GenBank/DDBJ databases">
        <title>Contemporary evolution of a Lepidopteran species, Heliothis virescens, in response to modern agricultural practices.</title>
        <authorList>
            <person name="Fritz M.L."/>
            <person name="Deyonke A.M."/>
            <person name="Papanicolaou A."/>
            <person name="Micinski S."/>
            <person name="Westbrook J."/>
            <person name="Gould F."/>
        </authorList>
    </citation>
    <scope>NUCLEOTIDE SEQUENCE [LARGE SCALE GENOMIC DNA]</scope>
    <source>
        <strain evidence="3">HvINT-</strain>
        <tissue evidence="3">Whole body</tissue>
    </source>
</reference>
<name>A0A2A4K4H1_HELVI</name>
<evidence type="ECO:0000256" key="1">
    <source>
        <dbReference type="SAM" id="MobiDB-lite"/>
    </source>
</evidence>
<feature type="compositionally biased region" description="Basic and acidic residues" evidence="1">
    <location>
        <begin position="126"/>
        <end position="137"/>
    </location>
</feature>
<evidence type="ECO:0000256" key="2">
    <source>
        <dbReference type="SAM" id="SignalP"/>
    </source>
</evidence>
<dbReference type="AlphaFoldDB" id="A0A2A4K4H1"/>
<feature type="chain" id="PRO_5013399823" description="DUF4794 domain-containing protein" evidence="2">
    <location>
        <begin position="20"/>
        <end position="407"/>
    </location>
</feature>
<dbReference type="EMBL" id="NWSH01000156">
    <property type="protein sequence ID" value="PCG78969.1"/>
    <property type="molecule type" value="Genomic_DNA"/>
</dbReference>